<comment type="caution">
    <text evidence="1">The sequence shown here is derived from an EMBL/GenBank/DDBJ whole genome shotgun (WGS) entry which is preliminary data.</text>
</comment>
<name>A0ABP4GWI3_9ACTN</name>
<organism evidence="1 2">
    <name type="scientific">Kitasatospora nipponensis</name>
    <dbReference type="NCBI Taxonomy" id="258049"/>
    <lineage>
        <taxon>Bacteria</taxon>
        <taxon>Bacillati</taxon>
        <taxon>Actinomycetota</taxon>
        <taxon>Actinomycetes</taxon>
        <taxon>Kitasatosporales</taxon>
        <taxon>Streptomycetaceae</taxon>
        <taxon>Kitasatospora</taxon>
    </lineage>
</organism>
<evidence type="ECO:0008006" key="3">
    <source>
        <dbReference type="Google" id="ProtNLM"/>
    </source>
</evidence>
<dbReference type="RefSeq" id="WP_344441651.1">
    <property type="nucleotide sequence ID" value="NZ_BAAALF010000036.1"/>
</dbReference>
<evidence type="ECO:0000313" key="2">
    <source>
        <dbReference type="Proteomes" id="UP001500037"/>
    </source>
</evidence>
<keyword evidence="2" id="KW-1185">Reference proteome</keyword>
<dbReference type="Proteomes" id="UP001500037">
    <property type="component" value="Unassembled WGS sequence"/>
</dbReference>
<reference evidence="2" key="1">
    <citation type="journal article" date="2019" name="Int. J. Syst. Evol. Microbiol.">
        <title>The Global Catalogue of Microorganisms (GCM) 10K type strain sequencing project: providing services to taxonomists for standard genome sequencing and annotation.</title>
        <authorList>
            <consortium name="The Broad Institute Genomics Platform"/>
            <consortium name="The Broad Institute Genome Sequencing Center for Infectious Disease"/>
            <person name="Wu L."/>
            <person name="Ma J."/>
        </authorList>
    </citation>
    <scope>NUCLEOTIDE SEQUENCE [LARGE SCALE GENOMIC DNA]</scope>
    <source>
        <strain evidence="2">JCM 13004</strain>
    </source>
</reference>
<dbReference type="EMBL" id="BAAALF010000036">
    <property type="protein sequence ID" value="GAA1235016.1"/>
    <property type="molecule type" value="Genomic_DNA"/>
</dbReference>
<protein>
    <recommendedName>
        <fullName evidence="3">Sigma-70-like protein</fullName>
    </recommendedName>
</protein>
<gene>
    <name evidence="1" type="ORF">GCM10009665_26490</name>
</gene>
<sequence>MALPDDCTLLRAHHVEGLTEDGLAARYDVPVDQINARFAAMRRAIDTVKNRETTELMAAIRHYKATGDGAEDTVRRAHRRGWTPEWIRSRTGVDIDTVHRILAGAD</sequence>
<accession>A0ABP4GWI3</accession>
<evidence type="ECO:0000313" key="1">
    <source>
        <dbReference type="EMBL" id="GAA1235016.1"/>
    </source>
</evidence>
<proteinExistence type="predicted"/>